<comment type="similarity">
    <text evidence="1">Belongs to the distal-less homeobox family.</text>
</comment>
<protein>
    <recommendedName>
        <fullName evidence="5">Distal-less-like homeobox protein N-terminal domain-containing protein</fullName>
    </recommendedName>
</protein>
<feature type="domain" description="Distal-less-like homeobox protein N-terminal" evidence="5">
    <location>
        <begin position="26"/>
        <end position="107"/>
    </location>
</feature>
<dbReference type="Pfam" id="PF12413">
    <property type="entry name" value="DLL_N"/>
    <property type="match status" value="1"/>
</dbReference>
<dbReference type="GO" id="GO:0003677">
    <property type="term" value="F:DNA binding"/>
    <property type="evidence" value="ECO:0007669"/>
    <property type="project" value="UniProtKB-KW"/>
</dbReference>
<evidence type="ECO:0000256" key="3">
    <source>
        <dbReference type="ARBA" id="ARBA00023155"/>
    </source>
</evidence>
<reference evidence="6" key="2">
    <citation type="submission" date="2025-09" db="UniProtKB">
        <authorList>
            <consortium name="Ensembl"/>
        </authorList>
    </citation>
    <scope>IDENTIFICATION</scope>
</reference>
<evidence type="ECO:0000259" key="5">
    <source>
        <dbReference type="Pfam" id="PF12413"/>
    </source>
</evidence>
<dbReference type="OrthoDB" id="6159439at2759"/>
<accession>A0A8C6XKL7</accession>
<dbReference type="Proteomes" id="UP000694559">
    <property type="component" value="Unplaced"/>
</dbReference>
<keyword evidence="3" id="KW-0371">Homeobox</keyword>
<keyword evidence="7" id="KW-1185">Reference proteome</keyword>
<dbReference type="AlphaFoldDB" id="A0A8C6XKL7"/>
<dbReference type="OMA" id="CHAAKES"/>
<sequence>MSGSFDKKIASILTDISSLLSCHAAKESPTFPESPSTDLGCYSTPHNQHEYYTSQPYTQPLNHYAYQPQFNFNGSGAAGTYSPKSDYPYCTSYRKYGSFWDQQLPSQETDGGRYWMLLLAFCLCSTSAEKKKSHNGGWTGF</sequence>
<evidence type="ECO:0000256" key="2">
    <source>
        <dbReference type="ARBA" id="ARBA00023125"/>
    </source>
</evidence>
<evidence type="ECO:0000313" key="6">
    <source>
        <dbReference type="Ensembl" id="ENSNNAP00000016022.1"/>
    </source>
</evidence>
<dbReference type="GeneTree" id="ENSGT00940000158951"/>
<dbReference type="Ensembl" id="ENSNNAT00000016800.1">
    <property type="protein sequence ID" value="ENSNNAP00000016022.1"/>
    <property type="gene ID" value="ENSNNAG00000010792.1"/>
</dbReference>
<dbReference type="InterPro" id="IPR022135">
    <property type="entry name" value="Distal-less_N"/>
</dbReference>
<proteinExistence type="inferred from homology"/>
<evidence type="ECO:0000256" key="4">
    <source>
        <dbReference type="ARBA" id="ARBA00023242"/>
    </source>
</evidence>
<keyword evidence="2" id="KW-0238">DNA-binding</keyword>
<organism evidence="6 7">
    <name type="scientific">Naja naja</name>
    <name type="common">Indian cobra</name>
    <dbReference type="NCBI Taxonomy" id="35670"/>
    <lineage>
        <taxon>Eukaryota</taxon>
        <taxon>Metazoa</taxon>
        <taxon>Chordata</taxon>
        <taxon>Craniata</taxon>
        <taxon>Vertebrata</taxon>
        <taxon>Euteleostomi</taxon>
        <taxon>Lepidosauria</taxon>
        <taxon>Squamata</taxon>
        <taxon>Bifurcata</taxon>
        <taxon>Unidentata</taxon>
        <taxon>Episquamata</taxon>
        <taxon>Toxicofera</taxon>
        <taxon>Serpentes</taxon>
        <taxon>Colubroidea</taxon>
        <taxon>Elapidae</taxon>
        <taxon>Elapinae</taxon>
        <taxon>Naja</taxon>
    </lineage>
</organism>
<reference evidence="6" key="1">
    <citation type="submission" date="2025-08" db="UniProtKB">
        <authorList>
            <consortium name="Ensembl"/>
        </authorList>
    </citation>
    <scope>IDENTIFICATION</scope>
</reference>
<evidence type="ECO:0000313" key="7">
    <source>
        <dbReference type="Proteomes" id="UP000694559"/>
    </source>
</evidence>
<keyword evidence="4" id="KW-0539">Nucleus</keyword>
<name>A0A8C6XKL7_NAJNA</name>
<evidence type="ECO:0000256" key="1">
    <source>
        <dbReference type="ARBA" id="ARBA00007916"/>
    </source>
</evidence>